<dbReference type="Proteomes" id="UP001595912">
    <property type="component" value="Unassembled WGS sequence"/>
</dbReference>
<feature type="domain" description="Xylose isomerase-like TIM barrel" evidence="1">
    <location>
        <begin position="22"/>
        <end position="251"/>
    </location>
</feature>
<dbReference type="PANTHER" id="PTHR12110">
    <property type="entry name" value="HYDROXYPYRUVATE ISOMERASE"/>
    <property type="match status" value="1"/>
</dbReference>
<sequence length="277" mass="30193">MTGVAVSTGSLYDLDVPTEDAVDRLAEMGVRAVEVFLQCDPELDERFLAELRARCDARGVRVVSVHPYGFGYENLLYSPYRRQRRWAFARYERYLEACGTLGATHYVAHGPPRHLAHDGAALRRGYIEGTALLAELAGRHGVRYCLENVSYGLLRTPDEAVAHLAQLGPAVPFVLDFKSAWKCGVAPQAFAAAVGRHIAYTHVSYRGSATGPFGLTSVAGRPEPDITETMRRLAEAGGMTGPHVVEVFGPASLDDVAATFHDVTRHLSASLQPPYEP</sequence>
<evidence type="ECO:0000259" key="1">
    <source>
        <dbReference type="Pfam" id="PF01261"/>
    </source>
</evidence>
<dbReference type="RefSeq" id="WP_380128233.1">
    <property type="nucleotide sequence ID" value="NZ_JBHSIU010000130.1"/>
</dbReference>
<dbReference type="GO" id="GO:0016853">
    <property type="term" value="F:isomerase activity"/>
    <property type="evidence" value="ECO:0007669"/>
    <property type="project" value="UniProtKB-KW"/>
</dbReference>
<dbReference type="Pfam" id="PF01261">
    <property type="entry name" value="AP_endonuc_2"/>
    <property type="match status" value="1"/>
</dbReference>
<protein>
    <submittedName>
        <fullName evidence="2">Sugar phosphate isomerase/epimerase family protein</fullName>
    </submittedName>
</protein>
<dbReference type="InterPro" id="IPR013022">
    <property type="entry name" value="Xyl_isomerase-like_TIM-brl"/>
</dbReference>
<proteinExistence type="predicted"/>
<name>A0ABV9WHP0_9ACTN</name>
<dbReference type="InterPro" id="IPR050312">
    <property type="entry name" value="IolE/XylAMocC-like"/>
</dbReference>
<keyword evidence="3" id="KW-1185">Reference proteome</keyword>
<keyword evidence="2" id="KW-0413">Isomerase</keyword>
<organism evidence="2 3">
    <name type="scientific">Dactylosporangium cerinum</name>
    <dbReference type="NCBI Taxonomy" id="1434730"/>
    <lineage>
        <taxon>Bacteria</taxon>
        <taxon>Bacillati</taxon>
        <taxon>Actinomycetota</taxon>
        <taxon>Actinomycetes</taxon>
        <taxon>Micromonosporales</taxon>
        <taxon>Micromonosporaceae</taxon>
        <taxon>Dactylosporangium</taxon>
    </lineage>
</organism>
<accession>A0ABV9WHP0</accession>
<gene>
    <name evidence="2" type="ORF">ACFPIJ_58545</name>
</gene>
<dbReference type="Gene3D" id="3.20.20.150">
    <property type="entry name" value="Divalent-metal-dependent TIM barrel enzymes"/>
    <property type="match status" value="1"/>
</dbReference>
<dbReference type="PANTHER" id="PTHR12110:SF41">
    <property type="entry name" value="INOSOSE DEHYDRATASE"/>
    <property type="match status" value="1"/>
</dbReference>
<reference evidence="3" key="1">
    <citation type="journal article" date="2019" name="Int. J. Syst. Evol. Microbiol.">
        <title>The Global Catalogue of Microorganisms (GCM) 10K type strain sequencing project: providing services to taxonomists for standard genome sequencing and annotation.</title>
        <authorList>
            <consortium name="The Broad Institute Genomics Platform"/>
            <consortium name="The Broad Institute Genome Sequencing Center for Infectious Disease"/>
            <person name="Wu L."/>
            <person name="Ma J."/>
        </authorList>
    </citation>
    <scope>NUCLEOTIDE SEQUENCE [LARGE SCALE GENOMIC DNA]</scope>
    <source>
        <strain evidence="3">CGMCC 4.7152</strain>
    </source>
</reference>
<dbReference type="SUPFAM" id="SSF51658">
    <property type="entry name" value="Xylose isomerase-like"/>
    <property type="match status" value="1"/>
</dbReference>
<evidence type="ECO:0000313" key="2">
    <source>
        <dbReference type="EMBL" id="MFC5007595.1"/>
    </source>
</evidence>
<evidence type="ECO:0000313" key="3">
    <source>
        <dbReference type="Proteomes" id="UP001595912"/>
    </source>
</evidence>
<dbReference type="EMBL" id="JBHSIU010000130">
    <property type="protein sequence ID" value="MFC5007595.1"/>
    <property type="molecule type" value="Genomic_DNA"/>
</dbReference>
<comment type="caution">
    <text evidence="2">The sequence shown here is derived from an EMBL/GenBank/DDBJ whole genome shotgun (WGS) entry which is preliminary data.</text>
</comment>
<dbReference type="InterPro" id="IPR036237">
    <property type="entry name" value="Xyl_isomerase-like_sf"/>
</dbReference>